<reference evidence="1 2" key="1">
    <citation type="submission" date="2016-11" db="EMBL/GenBank/DDBJ databases">
        <authorList>
            <person name="Varghese N."/>
            <person name="Submissions S."/>
        </authorList>
    </citation>
    <scope>NUCLEOTIDE SEQUENCE [LARGE SCALE GENOMIC DNA]</scope>
    <source>
        <strain evidence="1 2">DSM 22613</strain>
    </source>
</reference>
<protein>
    <submittedName>
        <fullName evidence="1">Uncharacterized protein</fullName>
    </submittedName>
</protein>
<accession>A0AAX2F6J6</accession>
<organism evidence="1 2">
    <name type="scientific">Prevotella scopos JCM 17725</name>
    <dbReference type="NCBI Taxonomy" id="1236518"/>
    <lineage>
        <taxon>Bacteria</taxon>
        <taxon>Pseudomonadati</taxon>
        <taxon>Bacteroidota</taxon>
        <taxon>Bacteroidia</taxon>
        <taxon>Bacteroidales</taxon>
        <taxon>Prevotellaceae</taxon>
        <taxon>Prevotella</taxon>
    </lineage>
</organism>
<dbReference type="Proteomes" id="UP000184105">
    <property type="component" value="Unassembled WGS sequence"/>
</dbReference>
<dbReference type="EMBL" id="FQWA01000035">
    <property type="protein sequence ID" value="SHG09205.1"/>
    <property type="molecule type" value="Genomic_DNA"/>
</dbReference>
<evidence type="ECO:0000313" key="1">
    <source>
        <dbReference type="EMBL" id="SHG09205.1"/>
    </source>
</evidence>
<proteinExistence type="predicted"/>
<keyword evidence="2" id="KW-1185">Reference proteome</keyword>
<gene>
    <name evidence="1" type="ORF">SAMN05444364_1351</name>
</gene>
<comment type="caution">
    <text evidence="1">The sequence shown here is derived from an EMBL/GenBank/DDBJ whole genome shotgun (WGS) entry which is preliminary data.</text>
</comment>
<dbReference type="AlphaFoldDB" id="A0AAX2F6J6"/>
<sequence>MADTDGQDFVSAITEGVGTFVFSAVASFVQNLLENGGNVQRAYSQIDWEGAGKDAVVAGVMSLVVSGASTTKLIKKLSSIKVGNSTLAKILVNTAVNMVTNITAEAWKEKSLSGVDFKEQFFSALGNSLAEAGLGELSKKLEASFSSAKKAVKDAKVTLNRHNAHRGSTFMRQNYEANLKKATLHANSMRKKVYTRRFFNSIGTNAGSKVGSLIYKNMIR</sequence>
<name>A0AAX2F6J6_9BACT</name>
<evidence type="ECO:0000313" key="2">
    <source>
        <dbReference type="Proteomes" id="UP000184105"/>
    </source>
</evidence>